<sequence>MSSIRARTPATPGDDRPFRFDLRMMFLISSVCAVQAALLGYFLQDASLADKGMLLAGCAAGLALHAVLHSLGRRWRPAHSEAPVRIPLPNAPSMPQRIARLFFYGAAIASFAGMMAHGEDHVSRAFWAGLLLMQMTMSTADQLLFDRDYGRANFYPTHLSLSLGEHRNWKELTVRWGAADGEGQCLALLLPTPRTIREINLHVPREKVEAVQEVLARAACAEELALDG</sequence>
<comment type="caution">
    <text evidence="2">The sequence shown here is derived from an EMBL/GenBank/DDBJ whole genome shotgun (WGS) entry which is preliminary data.</text>
</comment>
<protein>
    <submittedName>
        <fullName evidence="2">Uncharacterized protein</fullName>
    </submittedName>
</protein>
<dbReference type="AlphaFoldDB" id="A0A5C5ZFL6"/>
<feature type="transmembrane region" description="Helical" evidence="1">
    <location>
        <begin position="101"/>
        <end position="118"/>
    </location>
</feature>
<feature type="transmembrane region" description="Helical" evidence="1">
    <location>
        <begin position="20"/>
        <end position="42"/>
    </location>
</feature>
<organism evidence="2 3">
    <name type="scientific">Posidoniimonas polymericola</name>
    <dbReference type="NCBI Taxonomy" id="2528002"/>
    <lineage>
        <taxon>Bacteria</taxon>
        <taxon>Pseudomonadati</taxon>
        <taxon>Planctomycetota</taxon>
        <taxon>Planctomycetia</taxon>
        <taxon>Pirellulales</taxon>
        <taxon>Lacipirellulaceae</taxon>
        <taxon>Posidoniimonas</taxon>
    </lineage>
</organism>
<dbReference type="EMBL" id="SJPO01000001">
    <property type="protein sequence ID" value="TWT85988.1"/>
    <property type="molecule type" value="Genomic_DNA"/>
</dbReference>
<keyword evidence="1" id="KW-0812">Transmembrane</keyword>
<dbReference type="OrthoDB" id="5514845at2"/>
<accession>A0A5C5ZFL6</accession>
<name>A0A5C5ZFL6_9BACT</name>
<feature type="transmembrane region" description="Helical" evidence="1">
    <location>
        <begin position="54"/>
        <end position="71"/>
    </location>
</feature>
<gene>
    <name evidence="2" type="ORF">Pla123a_07960</name>
</gene>
<keyword evidence="3" id="KW-1185">Reference proteome</keyword>
<keyword evidence="1" id="KW-1133">Transmembrane helix</keyword>
<evidence type="ECO:0000256" key="1">
    <source>
        <dbReference type="SAM" id="Phobius"/>
    </source>
</evidence>
<dbReference type="Proteomes" id="UP000318478">
    <property type="component" value="Unassembled WGS sequence"/>
</dbReference>
<reference evidence="2 3" key="1">
    <citation type="submission" date="2019-02" db="EMBL/GenBank/DDBJ databases">
        <title>Deep-cultivation of Planctomycetes and their phenomic and genomic characterization uncovers novel biology.</title>
        <authorList>
            <person name="Wiegand S."/>
            <person name="Jogler M."/>
            <person name="Boedeker C."/>
            <person name="Pinto D."/>
            <person name="Vollmers J."/>
            <person name="Rivas-Marin E."/>
            <person name="Kohn T."/>
            <person name="Peeters S.H."/>
            <person name="Heuer A."/>
            <person name="Rast P."/>
            <person name="Oberbeckmann S."/>
            <person name="Bunk B."/>
            <person name="Jeske O."/>
            <person name="Meyerdierks A."/>
            <person name="Storesund J.E."/>
            <person name="Kallscheuer N."/>
            <person name="Luecker S."/>
            <person name="Lage O.M."/>
            <person name="Pohl T."/>
            <person name="Merkel B.J."/>
            <person name="Hornburger P."/>
            <person name="Mueller R.-W."/>
            <person name="Bruemmer F."/>
            <person name="Labrenz M."/>
            <person name="Spormann A.M."/>
            <person name="Op Den Camp H."/>
            <person name="Overmann J."/>
            <person name="Amann R."/>
            <person name="Jetten M.S.M."/>
            <person name="Mascher T."/>
            <person name="Medema M.H."/>
            <person name="Devos D.P."/>
            <person name="Kaster A.-K."/>
            <person name="Ovreas L."/>
            <person name="Rohde M."/>
            <person name="Galperin M.Y."/>
            <person name="Jogler C."/>
        </authorList>
    </citation>
    <scope>NUCLEOTIDE SEQUENCE [LARGE SCALE GENOMIC DNA]</scope>
    <source>
        <strain evidence="2 3">Pla123a</strain>
    </source>
</reference>
<keyword evidence="1" id="KW-0472">Membrane</keyword>
<evidence type="ECO:0000313" key="2">
    <source>
        <dbReference type="EMBL" id="TWT85988.1"/>
    </source>
</evidence>
<proteinExistence type="predicted"/>
<dbReference type="RefSeq" id="WP_146584202.1">
    <property type="nucleotide sequence ID" value="NZ_SJPO01000001.1"/>
</dbReference>
<evidence type="ECO:0000313" key="3">
    <source>
        <dbReference type="Proteomes" id="UP000318478"/>
    </source>
</evidence>